<evidence type="ECO:0000313" key="2">
    <source>
        <dbReference type="Proteomes" id="UP000276133"/>
    </source>
</evidence>
<dbReference type="Proteomes" id="UP000276133">
    <property type="component" value="Unassembled WGS sequence"/>
</dbReference>
<comment type="caution">
    <text evidence="1">The sequence shown here is derived from an EMBL/GenBank/DDBJ whole genome shotgun (WGS) entry which is preliminary data.</text>
</comment>
<organism evidence="1 2">
    <name type="scientific">Brachionus plicatilis</name>
    <name type="common">Marine rotifer</name>
    <name type="synonym">Brachionus muelleri</name>
    <dbReference type="NCBI Taxonomy" id="10195"/>
    <lineage>
        <taxon>Eukaryota</taxon>
        <taxon>Metazoa</taxon>
        <taxon>Spiralia</taxon>
        <taxon>Gnathifera</taxon>
        <taxon>Rotifera</taxon>
        <taxon>Eurotatoria</taxon>
        <taxon>Monogononta</taxon>
        <taxon>Pseudotrocha</taxon>
        <taxon>Ploima</taxon>
        <taxon>Brachionidae</taxon>
        <taxon>Brachionus</taxon>
    </lineage>
</organism>
<sequence>MTGKNALTVNFLVMIFILKKNFFEHKHNHQDYAIFEKNNTLYYFFLHHFTEVPIFFFVKR</sequence>
<name>A0A3M7Q661_BRAPC</name>
<dbReference type="EMBL" id="REGN01007272">
    <property type="protein sequence ID" value="RNA06833.1"/>
    <property type="molecule type" value="Genomic_DNA"/>
</dbReference>
<dbReference type="AlphaFoldDB" id="A0A3M7Q661"/>
<accession>A0A3M7Q661</accession>
<protein>
    <submittedName>
        <fullName evidence="1">Uncharacterized protein</fullName>
    </submittedName>
</protein>
<keyword evidence="2" id="KW-1185">Reference proteome</keyword>
<gene>
    <name evidence="1" type="ORF">BpHYR1_018280</name>
</gene>
<proteinExistence type="predicted"/>
<evidence type="ECO:0000313" key="1">
    <source>
        <dbReference type="EMBL" id="RNA06833.1"/>
    </source>
</evidence>
<reference evidence="1 2" key="1">
    <citation type="journal article" date="2018" name="Sci. Rep.">
        <title>Genomic signatures of local adaptation to the degree of environmental predictability in rotifers.</title>
        <authorList>
            <person name="Franch-Gras L."/>
            <person name="Hahn C."/>
            <person name="Garcia-Roger E.M."/>
            <person name="Carmona M.J."/>
            <person name="Serra M."/>
            <person name="Gomez A."/>
        </authorList>
    </citation>
    <scope>NUCLEOTIDE SEQUENCE [LARGE SCALE GENOMIC DNA]</scope>
    <source>
        <strain evidence="1">HYR1</strain>
    </source>
</reference>